<gene>
    <name evidence="2" type="ORF">NB037_02155</name>
</gene>
<dbReference type="InterPro" id="IPR000120">
    <property type="entry name" value="Amidase"/>
</dbReference>
<comment type="caution">
    <text evidence="2">The sequence shown here is derived from an EMBL/GenBank/DDBJ whole genome shotgun (WGS) entry which is preliminary data.</text>
</comment>
<dbReference type="Proteomes" id="UP001155240">
    <property type="component" value="Unassembled WGS sequence"/>
</dbReference>
<dbReference type="GO" id="GO:0003824">
    <property type="term" value="F:catalytic activity"/>
    <property type="evidence" value="ECO:0007669"/>
    <property type="project" value="InterPro"/>
</dbReference>
<keyword evidence="3" id="KW-1185">Reference proteome</keyword>
<dbReference type="EMBL" id="JAMRYM010000003">
    <property type="protein sequence ID" value="MCM6761211.1"/>
    <property type="molecule type" value="Genomic_DNA"/>
</dbReference>
<dbReference type="InterPro" id="IPR023631">
    <property type="entry name" value="Amidase_dom"/>
</dbReference>
<evidence type="ECO:0000313" key="3">
    <source>
        <dbReference type="Proteomes" id="UP001155240"/>
    </source>
</evidence>
<dbReference type="RefSeq" id="WP_251943213.1">
    <property type="nucleotide sequence ID" value="NZ_JAMRYM010000003.1"/>
</dbReference>
<reference evidence="2" key="1">
    <citation type="submission" date="2022-06" db="EMBL/GenBank/DDBJ databases">
        <title>Whole genome shotgun sequencing (WGS) of Rathayibacter sp. ZW T2_19, isolated from stored onions (Allium cepa).</title>
        <authorList>
            <person name="Stoll D.A."/>
            <person name="Huch M."/>
        </authorList>
    </citation>
    <scope>NUCLEOTIDE SEQUENCE</scope>
    <source>
        <strain evidence="2">ZW T2_19</strain>
    </source>
</reference>
<evidence type="ECO:0000259" key="1">
    <source>
        <dbReference type="Pfam" id="PF01425"/>
    </source>
</evidence>
<dbReference type="PANTHER" id="PTHR11895">
    <property type="entry name" value="TRANSAMIDASE"/>
    <property type="match status" value="1"/>
</dbReference>
<dbReference type="PANTHER" id="PTHR11895:SF176">
    <property type="entry name" value="AMIDASE AMID-RELATED"/>
    <property type="match status" value="1"/>
</dbReference>
<accession>A0A9X2DVZ1</accession>
<feature type="domain" description="Amidase" evidence="1">
    <location>
        <begin position="24"/>
        <end position="439"/>
    </location>
</feature>
<dbReference type="AlphaFoldDB" id="A0A9X2DVZ1"/>
<protein>
    <submittedName>
        <fullName evidence="2">Amidase</fullName>
    </submittedName>
</protein>
<dbReference type="InterPro" id="IPR036928">
    <property type="entry name" value="AS_sf"/>
</dbReference>
<organism evidence="2 3">
    <name type="scientific">Rathayibacter rubneri</name>
    <dbReference type="NCBI Taxonomy" id="2950106"/>
    <lineage>
        <taxon>Bacteria</taxon>
        <taxon>Bacillati</taxon>
        <taxon>Actinomycetota</taxon>
        <taxon>Actinomycetes</taxon>
        <taxon>Micrococcales</taxon>
        <taxon>Microbacteriaceae</taxon>
        <taxon>Rathayibacter</taxon>
    </lineage>
</organism>
<sequence>MTAIDLARYIDEPEYRAQHATTGAVEVFLDRIAEVDPVVNSFITVRAEQALAEAQEQDLRPHDALPLRGTILAVKDNTDVAGVPATAGSALFRDRVPTQDAAVVDRLRRAGAIVIGKVSLHELAYGGTNDNAAFGAVRNPWDPTRIPGGSSGASGAAVAADLAVAALGTDTGGSVRIPASFTGVSGLRPTYGSVSNRGVRPISPSFDTVGPLARSVLDVAAVMEVMAGFDPEDAWAVEHAPPHGLAAAARATDLAGVRLGVPRGYFFDDLDADVAEATEAALSVLRGLGAELVEIEVPGSAEANADATLIIRVEAYARYRRALHDSPDLIGPDVRQRLWLGSEITGAGVAAATARMAEWRRDVHRTLRTVDAAVMPTVRIPPTVIDGVEDMTRTTASGTALTYPWSVALVPGLSVPSGFTREVLPVGLQIVATPWQDANTIRVGAAFQSVTEFHRRRPAPPA</sequence>
<dbReference type="Pfam" id="PF01425">
    <property type="entry name" value="Amidase"/>
    <property type="match status" value="1"/>
</dbReference>
<evidence type="ECO:0000313" key="2">
    <source>
        <dbReference type="EMBL" id="MCM6761211.1"/>
    </source>
</evidence>
<dbReference type="SUPFAM" id="SSF75304">
    <property type="entry name" value="Amidase signature (AS) enzymes"/>
    <property type="match status" value="1"/>
</dbReference>
<dbReference type="Gene3D" id="3.90.1300.10">
    <property type="entry name" value="Amidase signature (AS) domain"/>
    <property type="match status" value="1"/>
</dbReference>
<proteinExistence type="predicted"/>
<name>A0A9X2DVZ1_9MICO</name>